<dbReference type="Pfam" id="PF24055">
    <property type="entry name" value="POL3_N"/>
    <property type="match status" value="1"/>
</dbReference>
<sequence length="117" mass="12923">MIQIVSIDYYMAPPIPHIDYCFSSLEGTTVDLVPVIRIFGATPAGQKACIHVHRAFPYFYVPYDDSLPSTPQEGNGGGNGGSSASKQRQVVHALQLVRGKPFYGYLMDEQLYIKVVL</sequence>
<dbReference type="InterPro" id="IPR056447">
    <property type="entry name" value="REV3_N"/>
</dbReference>
<dbReference type="GeneID" id="9626425"/>
<gene>
    <name evidence="4" type="ORF">VOLCADRAFT_66109</name>
</gene>
<dbReference type="InterPro" id="IPR012337">
    <property type="entry name" value="RNaseH-like_sf"/>
</dbReference>
<organism evidence="5">
    <name type="scientific">Volvox carteri f. nagariensis</name>
    <dbReference type="NCBI Taxonomy" id="3068"/>
    <lineage>
        <taxon>Eukaryota</taxon>
        <taxon>Viridiplantae</taxon>
        <taxon>Chlorophyta</taxon>
        <taxon>core chlorophytes</taxon>
        <taxon>Chlorophyceae</taxon>
        <taxon>CS clade</taxon>
        <taxon>Chlamydomonadales</taxon>
        <taxon>Volvocaceae</taxon>
        <taxon>Volvox</taxon>
    </lineage>
</organism>
<evidence type="ECO:0008006" key="6">
    <source>
        <dbReference type="Google" id="ProtNLM"/>
    </source>
</evidence>
<dbReference type="Proteomes" id="UP000001058">
    <property type="component" value="Unassembled WGS sequence"/>
</dbReference>
<dbReference type="Gene3D" id="3.30.342.10">
    <property type="entry name" value="DNA Polymerase, chain B, domain 1"/>
    <property type="match status" value="1"/>
</dbReference>
<dbReference type="GO" id="GO:0005634">
    <property type="term" value="C:nucleus"/>
    <property type="evidence" value="ECO:0007669"/>
    <property type="project" value="TreeGrafter"/>
</dbReference>
<dbReference type="RefSeq" id="XP_002955625.1">
    <property type="nucleotide sequence ID" value="XM_002955579.1"/>
</dbReference>
<dbReference type="PANTHER" id="PTHR45812">
    <property type="entry name" value="DNA POLYMERASE ZETA CATALYTIC SUBUNIT"/>
    <property type="match status" value="1"/>
</dbReference>
<dbReference type="OrthoDB" id="2414538at2759"/>
<protein>
    <recommendedName>
        <fullName evidence="6">DNA-directed DNA polymerase family B exonuclease domain-containing protein</fullName>
    </recommendedName>
</protein>
<dbReference type="STRING" id="3068.D8UAI5"/>
<evidence type="ECO:0000313" key="5">
    <source>
        <dbReference type="Proteomes" id="UP000001058"/>
    </source>
</evidence>
<dbReference type="GO" id="GO:0016035">
    <property type="term" value="C:zeta DNA polymerase complex"/>
    <property type="evidence" value="ECO:0007669"/>
    <property type="project" value="InterPro"/>
</dbReference>
<feature type="domain" description="DNA polymerase zeta catalytic subunit N-terminal" evidence="3">
    <location>
        <begin position="2"/>
        <end position="53"/>
    </location>
</feature>
<dbReference type="SUPFAM" id="SSF53098">
    <property type="entry name" value="Ribonuclease H-like"/>
    <property type="match status" value="1"/>
</dbReference>
<dbReference type="EMBL" id="GL378374">
    <property type="protein sequence ID" value="EFJ43265.1"/>
    <property type="molecule type" value="Genomic_DNA"/>
</dbReference>
<dbReference type="InterPro" id="IPR056435">
    <property type="entry name" value="DPOD/Z_N"/>
</dbReference>
<evidence type="ECO:0000259" key="2">
    <source>
        <dbReference type="Pfam" id="PF24055"/>
    </source>
</evidence>
<reference evidence="4 5" key="1">
    <citation type="journal article" date="2010" name="Science">
        <title>Genomic analysis of organismal complexity in the multicellular green alga Volvox carteri.</title>
        <authorList>
            <person name="Prochnik S.E."/>
            <person name="Umen J."/>
            <person name="Nedelcu A.M."/>
            <person name="Hallmann A."/>
            <person name="Miller S.M."/>
            <person name="Nishii I."/>
            <person name="Ferris P."/>
            <person name="Kuo A."/>
            <person name="Mitros T."/>
            <person name="Fritz-Laylin L.K."/>
            <person name="Hellsten U."/>
            <person name="Chapman J."/>
            <person name="Simakov O."/>
            <person name="Rensing S.A."/>
            <person name="Terry A."/>
            <person name="Pangilinan J."/>
            <person name="Kapitonov V."/>
            <person name="Jurka J."/>
            <person name="Salamov A."/>
            <person name="Shapiro H."/>
            <person name="Schmutz J."/>
            <person name="Grimwood J."/>
            <person name="Lindquist E."/>
            <person name="Lucas S."/>
            <person name="Grigoriev I.V."/>
            <person name="Schmitt R."/>
            <person name="Kirk D."/>
            <person name="Rokhsar D.S."/>
        </authorList>
    </citation>
    <scope>NUCLEOTIDE SEQUENCE [LARGE SCALE GENOMIC DNA]</scope>
    <source>
        <strain evidence="5">f. Nagariensis / Eve</strain>
    </source>
</reference>
<dbReference type="GO" id="GO:0003887">
    <property type="term" value="F:DNA-directed DNA polymerase activity"/>
    <property type="evidence" value="ECO:0007669"/>
    <property type="project" value="UniProtKB-EC"/>
</dbReference>
<evidence type="ECO:0000313" key="4">
    <source>
        <dbReference type="EMBL" id="EFJ43265.1"/>
    </source>
</evidence>
<dbReference type="eggNOG" id="KOG0968">
    <property type="taxonomic scope" value="Eukaryota"/>
</dbReference>
<dbReference type="InParanoid" id="D8UAI5"/>
<dbReference type="AlphaFoldDB" id="D8UAI5"/>
<accession>D8UAI5</accession>
<comment type="catalytic activity">
    <reaction evidence="1">
        <text>DNA(n) + a 2'-deoxyribonucleoside 5'-triphosphate = DNA(n+1) + diphosphate</text>
        <dbReference type="Rhea" id="RHEA:22508"/>
        <dbReference type="Rhea" id="RHEA-COMP:17339"/>
        <dbReference type="Rhea" id="RHEA-COMP:17340"/>
        <dbReference type="ChEBI" id="CHEBI:33019"/>
        <dbReference type="ChEBI" id="CHEBI:61560"/>
        <dbReference type="ChEBI" id="CHEBI:173112"/>
        <dbReference type="EC" id="2.7.7.7"/>
    </reaction>
</comment>
<dbReference type="GO" id="GO:0042276">
    <property type="term" value="P:error-prone translesion synthesis"/>
    <property type="evidence" value="ECO:0007669"/>
    <property type="project" value="TreeGrafter"/>
</dbReference>
<name>D8UAI5_VOLCA</name>
<dbReference type="Pfam" id="PF24065">
    <property type="entry name" value="REV3_N"/>
    <property type="match status" value="1"/>
</dbReference>
<evidence type="ECO:0000256" key="1">
    <source>
        <dbReference type="ARBA" id="ARBA00049244"/>
    </source>
</evidence>
<dbReference type="InterPro" id="IPR030559">
    <property type="entry name" value="PolZ_Rev3"/>
</dbReference>
<dbReference type="PANTHER" id="PTHR45812:SF1">
    <property type="entry name" value="DNA POLYMERASE ZETA CATALYTIC SUBUNIT"/>
    <property type="match status" value="1"/>
</dbReference>
<feature type="domain" description="DNA polymerase delta/zeta catalytic subunit N-terminal" evidence="2">
    <location>
        <begin position="83"/>
        <end position="117"/>
    </location>
</feature>
<proteinExistence type="predicted"/>
<dbReference type="GO" id="GO:0000724">
    <property type="term" value="P:double-strand break repair via homologous recombination"/>
    <property type="evidence" value="ECO:0007669"/>
    <property type="project" value="TreeGrafter"/>
</dbReference>
<keyword evidence="5" id="KW-1185">Reference proteome</keyword>
<evidence type="ECO:0000259" key="3">
    <source>
        <dbReference type="Pfam" id="PF24065"/>
    </source>
</evidence>
<dbReference type="KEGG" id="vcn:VOLCADRAFT_66109"/>